<comment type="caution">
    <text evidence="4">The sequence shown here is derived from an EMBL/GenBank/DDBJ whole genome shotgun (WGS) entry which is preliminary data.</text>
</comment>
<dbReference type="EC" id="6.2.1.3" evidence="4"/>
<sequence length="86" mass="9656">MNFDWIKTRSNFDDDKPAVIDHAKQTSWTYQQLNARADNMAHYLTSQGVKKGDVIGIFAPNDIAILDLLFACFKTGAVFFTIELAA</sequence>
<reference evidence="4" key="1">
    <citation type="submission" date="2018-06" db="EMBL/GenBank/DDBJ databases">
        <authorList>
            <consortium name="Pathogen Informatics"/>
            <person name="Doyle S."/>
        </authorList>
    </citation>
    <scope>NUCLEOTIDE SEQUENCE [LARGE SCALE GENOMIC DNA]</scope>
    <source>
        <strain evidence="4">NCTC12218</strain>
    </source>
</reference>
<dbReference type="Gene3D" id="3.40.50.980">
    <property type="match status" value="1"/>
</dbReference>
<dbReference type="PANTHER" id="PTHR44845">
    <property type="entry name" value="CARRIER DOMAIN-CONTAINING PROTEIN"/>
    <property type="match status" value="1"/>
</dbReference>
<name>A0A7Z7W0H8_STASC</name>
<gene>
    <name evidence="4" type="primary">lgrD</name>
    <name evidence="4" type="ORF">NCTC12218_02760</name>
</gene>
<dbReference type="Pfam" id="PF00501">
    <property type="entry name" value="AMP-binding"/>
    <property type="match status" value="1"/>
</dbReference>
<proteinExistence type="predicted"/>
<dbReference type="PANTHER" id="PTHR44845:SF6">
    <property type="entry name" value="BETA-ALANINE-ACTIVATING ENZYME"/>
    <property type="match status" value="1"/>
</dbReference>
<evidence type="ECO:0000313" key="4">
    <source>
        <dbReference type="EMBL" id="SUN30043.1"/>
    </source>
</evidence>
<dbReference type="SUPFAM" id="SSF56801">
    <property type="entry name" value="Acetyl-CoA synthetase-like"/>
    <property type="match status" value="1"/>
</dbReference>
<keyword evidence="2" id="KW-0597">Phosphoprotein</keyword>
<evidence type="ECO:0000256" key="2">
    <source>
        <dbReference type="ARBA" id="ARBA00022553"/>
    </source>
</evidence>
<dbReference type="InterPro" id="IPR000873">
    <property type="entry name" value="AMP-dep_synth/lig_dom"/>
</dbReference>
<feature type="domain" description="AMP-dependent synthetase/ligase" evidence="3">
    <location>
        <begin position="14"/>
        <end position="82"/>
    </location>
</feature>
<evidence type="ECO:0000259" key="3">
    <source>
        <dbReference type="Pfam" id="PF00501"/>
    </source>
</evidence>
<organism evidence="4">
    <name type="scientific">Staphylococcus schleiferi</name>
    <dbReference type="NCBI Taxonomy" id="1295"/>
    <lineage>
        <taxon>Bacteria</taxon>
        <taxon>Bacillati</taxon>
        <taxon>Bacillota</taxon>
        <taxon>Bacilli</taxon>
        <taxon>Bacillales</taxon>
        <taxon>Staphylococcaceae</taxon>
        <taxon>Staphylococcus</taxon>
    </lineage>
</organism>
<protein>
    <submittedName>
        <fullName evidence="4">Long-chain-fatty-acid--CoA ligase</fullName>
        <ecNumber evidence="4">6.2.1.3</ecNumber>
    </submittedName>
</protein>
<dbReference type="EMBL" id="UHEF01000003">
    <property type="protein sequence ID" value="SUN30043.1"/>
    <property type="molecule type" value="Genomic_DNA"/>
</dbReference>
<dbReference type="GO" id="GO:0004467">
    <property type="term" value="F:long-chain fatty acid-CoA ligase activity"/>
    <property type="evidence" value="ECO:0007669"/>
    <property type="project" value="UniProtKB-EC"/>
</dbReference>
<keyword evidence="1" id="KW-0596">Phosphopantetheine</keyword>
<accession>A0A7Z7W0H8</accession>
<evidence type="ECO:0000256" key="1">
    <source>
        <dbReference type="ARBA" id="ARBA00022450"/>
    </source>
</evidence>
<dbReference type="AlphaFoldDB" id="A0A7Z7W0H8"/>
<keyword evidence="4" id="KW-0436">Ligase</keyword>